<evidence type="ECO:0000256" key="8">
    <source>
        <dbReference type="ARBA" id="ARBA00023004"/>
    </source>
</evidence>
<feature type="short sequence motif" description="TonB C-terminal box" evidence="15">
    <location>
        <begin position="698"/>
        <end position="715"/>
    </location>
</feature>
<feature type="signal peptide" evidence="17">
    <location>
        <begin position="1"/>
        <end position="24"/>
    </location>
</feature>
<dbReference type="CDD" id="cd01347">
    <property type="entry name" value="ligand_gated_channel"/>
    <property type="match status" value="1"/>
</dbReference>
<dbReference type="Proteomes" id="UP000887222">
    <property type="component" value="Unassembled WGS sequence"/>
</dbReference>
<dbReference type="InterPro" id="IPR037066">
    <property type="entry name" value="Plug_dom_sf"/>
</dbReference>
<keyword evidence="10 16" id="KW-0798">TonB box</keyword>
<feature type="domain" description="TonB-dependent receptor-like beta-barrel" evidence="18">
    <location>
        <begin position="228"/>
        <end position="682"/>
    </location>
</feature>
<keyword evidence="9" id="KW-0406">Ion transport</keyword>
<comment type="caution">
    <text evidence="20">The sequence shown here is derived from an EMBL/GenBank/DDBJ whole genome shotgun (WGS) entry which is preliminary data.</text>
</comment>
<reference evidence="20 21" key="1">
    <citation type="journal article" date="2022" name="Int. J. Syst. Evol. Microbiol.">
        <title>Noviherbaspirillum aridicola sp. nov., isolated from an arid soil in Pakistan.</title>
        <authorList>
            <person name="Khan I.U."/>
            <person name="Saqib M."/>
            <person name="Amin A."/>
            <person name="Hussain F."/>
            <person name="Li L."/>
            <person name="Liu Y.H."/>
            <person name="Fang B.Z."/>
            <person name="Ahmed I."/>
            <person name="Li W.J."/>
        </authorList>
    </citation>
    <scope>NUCLEOTIDE SEQUENCE [LARGE SCALE GENOMIC DNA]</scope>
    <source>
        <strain evidence="20 21">NCCP-691</strain>
    </source>
</reference>
<dbReference type="Gene3D" id="2.40.170.20">
    <property type="entry name" value="TonB-dependent receptor, beta-barrel domain"/>
    <property type="match status" value="1"/>
</dbReference>
<dbReference type="PANTHER" id="PTHR32552">
    <property type="entry name" value="FERRICHROME IRON RECEPTOR-RELATED"/>
    <property type="match status" value="1"/>
</dbReference>
<keyword evidence="7 17" id="KW-0732">Signal</keyword>
<comment type="similarity">
    <text evidence="2 14 16">Belongs to the TonB-dependent receptor family.</text>
</comment>
<evidence type="ECO:0000259" key="19">
    <source>
        <dbReference type="Pfam" id="PF07715"/>
    </source>
</evidence>
<keyword evidence="3 14" id="KW-0813">Transport</keyword>
<dbReference type="InterPro" id="IPR036942">
    <property type="entry name" value="Beta-barrel_TonB_sf"/>
</dbReference>
<evidence type="ECO:0000256" key="12">
    <source>
        <dbReference type="ARBA" id="ARBA00023170"/>
    </source>
</evidence>
<keyword evidence="12 20" id="KW-0675">Receptor</keyword>
<evidence type="ECO:0000259" key="18">
    <source>
        <dbReference type="Pfam" id="PF00593"/>
    </source>
</evidence>
<gene>
    <name evidence="20" type="ORF">NCCP691_28210</name>
</gene>
<dbReference type="Gene3D" id="2.170.130.10">
    <property type="entry name" value="TonB-dependent receptor, plug domain"/>
    <property type="match status" value="1"/>
</dbReference>
<dbReference type="InterPro" id="IPR012910">
    <property type="entry name" value="Plug_dom"/>
</dbReference>
<dbReference type="NCBIfam" id="TIGR01783">
    <property type="entry name" value="TonB-siderophor"/>
    <property type="match status" value="1"/>
</dbReference>
<evidence type="ECO:0000313" key="21">
    <source>
        <dbReference type="Proteomes" id="UP000887222"/>
    </source>
</evidence>
<keyword evidence="8" id="KW-0408">Iron</keyword>
<sequence length="715" mass="77806">MPASHAVRHSIPVLFAALALPAAAQQADPTLPAVTVTAPSATAGGSASVGGFGDTPLLRTPASVSVYDGRQLHERGVRQTTDLARIEAGLNESYNAIGYAEQFSIRGFTLDNFSSYRKDGLIISSDASIPLENKERIEVLRGLSGLQAGVSTPGGLLNYVTKRPPAEPVRAATLGADGHGGLYGAVDLGGRSEDRRFGYRINAAAERLRSYVQGADGERSFVSGAFDWRLSPRSLLQLDLDYQHKSQLTVPGFQLIGGTELPSGVSARTMLNAQPWSRPTETDSSNVGLRYEHQLNADWSASLAFNRHGVRRDDFAAFPAGCLAEGILYGFCANGDHDIYDYQSENESKQVLNGRAQLQGNVVAGGLRHALTFGLEAVRRRDRFGDCVYGASDCIGSTPNGVSNLYAPRDVPGSDIRTSNIMLRRQSNERAVYLQDIVALTDAWTLHAGLRHTRLERHQRYPERGQDERYAKDFLLPNLALVFMPRETLSLYASYAQGLEHGTIAPLFTTNQDRMLDPARSRQLEFGARAQLSAGWSVSAALFRIEKPLDYIDESYTWVRNGEARHDGMELAAQGRLTPALSVGLSLVALDTRQQDTGYAALEGKRVSNVPDLRSIARVAYALPQLPGLTLDGSWEYTGSKSFVTPVAAVNVPGYHLLNLGAAYATRVGGVPATLRLHVDNVSDRFYWREASTQLGGYVFPGAPRTVRVTARFDF</sequence>
<comment type="subcellular location">
    <subcellularLocation>
        <location evidence="1 14">Cell outer membrane</location>
        <topology evidence="1 14">Multi-pass membrane protein</topology>
    </subcellularLocation>
</comment>
<evidence type="ECO:0000256" key="7">
    <source>
        <dbReference type="ARBA" id="ARBA00022729"/>
    </source>
</evidence>
<evidence type="ECO:0000256" key="13">
    <source>
        <dbReference type="ARBA" id="ARBA00023237"/>
    </source>
</evidence>
<evidence type="ECO:0000256" key="9">
    <source>
        <dbReference type="ARBA" id="ARBA00023065"/>
    </source>
</evidence>
<dbReference type="PROSITE" id="PS52016">
    <property type="entry name" value="TONB_DEPENDENT_REC_3"/>
    <property type="match status" value="1"/>
</dbReference>
<keyword evidence="5" id="KW-0410">Iron transport</keyword>
<evidence type="ECO:0000256" key="1">
    <source>
        <dbReference type="ARBA" id="ARBA00004571"/>
    </source>
</evidence>
<dbReference type="InterPro" id="IPR000531">
    <property type="entry name" value="Beta-barrel_TonB"/>
</dbReference>
<dbReference type="PANTHER" id="PTHR32552:SF83">
    <property type="entry name" value="BLR3904 PROTEIN"/>
    <property type="match status" value="1"/>
</dbReference>
<keyword evidence="11 14" id="KW-0472">Membrane</keyword>
<name>A0ABQ4Q7A6_9BURK</name>
<organism evidence="20 21">
    <name type="scientific">Noviherbaspirillum aridicola</name>
    <dbReference type="NCBI Taxonomy" id="2849687"/>
    <lineage>
        <taxon>Bacteria</taxon>
        <taxon>Pseudomonadati</taxon>
        <taxon>Pseudomonadota</taxon>
        <taxon>Betaproteobacteria</taxon>
        <taxon>Burkholderiales</taxon>
        <taxon>Oxalobacteraceae</taxon>
        <taxon>Noviherbaspirillum</taxon>
    </lineage>
</organism>
<feature type="domain" description="TonB-dependent receptor plug" evidence="19">
    <location>
        <begin position="58"/>
        <end position="155"/>
    </location>
</feature>
<evidence type="ECO:0000313" key="20">
    <source>
        <dbReference type="EMBL" id="GIZ52807.1"/>
    </source>
</evidence>
<evidence type="ECO:0000256" key="15">
    <source>
        <dbReference type="PROSITE-ProRule" id="PRU10144"/>
    </source>
</evidence>
<dbReference type="RefSeq" id="WP_220809226.1">
    <property type="nucleotide sequence ID" value="NZ_BPMK01000012.1"/>
</dbReference>
<evidence type="ECO:0000256" key="10">
    <source>
        <dbReference type="ARBA" id="ARBA00023077"/>
    </source>
</evidence>
<proteinExistence type="inferred from homology"/>
<accession>A0ABQ4Q7A6</accession>
<dbReference type="InterPro" id="IPR010917">
    <property type="entry name" value="TonB_rcpt_CS"/>
</dbReference>
<protein>
    <submittedName>
        <fullName evidence="20">TonB-dependent receptor</fullName>
    </submittedName>
</protein>
<dbReference type="InterPro" id="IPR039426">
    <property type="entry name" value="TonB-dep_rcpt-like"/>
</dbReference>
<dbReference type="SUPFAM" id="SSF56935">
    <property type="entry name" value="Porins"/>
    <property type="match status" value="1"/>
</dbReference>
<evidence type="ECO:0000256" key="14">
    <source>
        <dbReference type="PROSITE-ProRule" id="PRU01360"/>
    </source>
</evidence>
<dbReference type="InterPro" id="IPR010105">
    <property type="entry name" value="TonB_sidphr_rcpt"/>
</dbReference>
<evidence type="ECO:0000256" key="6">
    <source>
        <dbReference type="ARBA" id="ARBA00022692"/>
    </source>
</evidence>
<keyword evidence="4 14" id="KW-1134">Transmembrane beta strand</keyword>
<dbReference type="EMBL" id="BPMK01000012">
    <property type="protein sequence ID" value="GIZ52807.1"/>
    <property type="molecule type" value="Genomic_DNA"/>
</dbReference>
<dbReference type="Pfam" id="PF00593">
    <property type="entry name" value="TonB_dep_Rec_b-barrel"/>
    <property type="match status" value="1"/>
</dbReference>
<feature type="chain" id="PRO_5047204207" evidence="17">
    <location>
        <begin position="25"/>
        <end position="715"/>
    </location>
</feature>
<keyword evidence="21" id="KW-1185">Reference proteome</keyword>
<dbReference type="Pfam" id="PF07715">
    <property type="entry name" value="Plug"/>
    <property type="match status" value="1"/>
</dbReference>
<evidence type="ECO:0000256" key="5">
    <source>
        <dbReference type="ARBA" id="ARBA00022496"/>
    </source>
</evidence>
<evidence type="ECO:0000256" key="11">
    <source>
        <dbReference type="ARBA" id="ARBA00023136"/>
    </source>
</evidence>
<evidence type="ECO:0000256" key="16">
    <source>
        <dbReference type="RuleBase" id="RU003357"/>
    </source>
</evidence>
<dbReference type="PROSITE" id="PS01156">
    <property type="entry name" value="TONB_DEPENDENT_REC_2"/>
    <property type="match status" value="1"/>
</dbReference>
<evidence type="ECO:0000256" key="3">
    <source>
        <dbReference type="ARBA" id="ARBA00022448"/>
    </source>
</evidence>
<evidence type="ECO:0000256" key="4">
    <source>
        <dbReference type="ARBA" id="ARBA00022452"/>
    </source>
</evidence>
<keyword evidence="13 14" id="KW-0998">Cell outer membrane</keyword>
<keyword evidence="6 14" id="KW-0812">Transmembrane</keyword>
<evidence type="ECO:0000256" key="2">
    <source>
        <dbReference type="ARBA" id="ARBA00009810"/>
    </source>
</evidence>
<evidence type="ECO:0000256" key="17">
    <source>
        <dbReference type="SAM" id="SignalP"/>
    </source>
</evidence>